<feature type="compositionally biased region" description="Basic and acidic residues" evidence="1">
    <location>
        <begin position="114"/>
        <end position="127"/>
    </location>
</feature>
<sequence>MTPRFSNPHLLVETARHVSRAEIYAEPDDEGMVSDHVTVDNNALASLESILKRSLGDFQLDVPSTEGPKKKRRKTKAAESEESKPEGVVSFRLLSSSKEPKLVSLLPPPRPKIKSREPPTEDTKEEAKLRTQRAAEVAVDMSWVLNESRKTYIIQPREAAWCEIVRTNKPLSGSPMMILERPTAESRPPLISQHLLEREKPSPHTLNIEKLKYPILTLSTSSPLLEPPESSRPRSSAFKRRLRKLKSQSHDSSQETKPHPTFWRPKAEWRGKSAGYAWGYENSEAVWTEKERWRPYVRDTMTKGTFVV</sequence>
<proteinExistence type="predicted"/>
<feature type="region of interest" description="Disordered" evidence="1">
    <location>
        <begin position="222"/>
        <end position="264"/>
    </location>
</feature>
<organism evidence="2 3">
    <name type="scientific">Cerrena zonata</name>
    <dbReference type="NCBI Taxonomy" id="2478898"/>
    <lineage>
        <taxon>Eukaryota</taxon>
        <taxon>Fungi</taxon>
        <taxon>Dikarya</taxon>
        <taxon>Basidiomycota</taxon>
        <taxon>Agaricomycotina</taxon>
        <taxon>Agaricomycetes</taxon>
        <taxon>Polyporales</taxon>
        <taxon>Cerrenaceae</taxon>
        <taxon>Cerrena</taxon>
    </lineage>
</organism>
<evidence type="ECO:0000256" key="1">
    <source>
        <dbReference type="SAM" id="MobiDB-lite"/>
    </source>
</evidence>
<protein>
    <submittedName>
        <fullName evidence="2">Uncharacterized protein</fullName>
    </submittedName>
</protein>
<accession>A0AAW0GBA3</accession>
<reference evidence="2 3" key="1">
    <citation type="submission" date="2022-09" db="EMBL/GenBank/DDBJ databases">
        <authorList>
            <person name="Palmer J.M."/>
        </authorList>
    </citation>
    <scope>NUCLEOTIDE SEQUENCE [LARGE SCALE GENOMIC DNA]</scope>
    <source>
        <strain evidence="2 3">DSM 7382</strain>
    </source>
</reference>
<feature type="compositionally biased region" description="Low complexity" evidence="1">
    <location>
        <begin position="222"/>
        <end position="236"/>
    </location>
</feature>
<comment type="caution">
    <text evidence="2">The sequence shown here is derived from an EMBL/GenBank/DDBJ whole genome shotgun (WGS) entry which is preliminary data.</text>
</comment>
<gene>
    <name evidence="2" type="ORF">QCA50_005744</name>
</gene>
<dbReference type="Proteomes" id="UP001385951">
    <property type="component" value="Unassembled WGS sequence"/>
</dbReference>
<feature type="compositionally biased region" description="Basic and acidic residues" evidence="1">
    <location>
        <begin position="76"/>
        <end position="85"/>
    </location>
</feature>
<dbReference type="AlphaFoldDB" id="A0AAW0GBA3"/>
<keyword evidence="3" id="KW-1185">Reference proteome</keyword>
<feature type="compositionally biased region" description="Basic residues" evidence="1">
    <location>
        <begin position="237"/>
        <end position="247"/>
    </location>
</feature>
<evidence type="ECO:0000313" key="2">
    <source>
        <dbReference type="EMBL" id="KAK7690645.1"/>
    </source>
</evidence>
<evidence type="ECO:0000313" key="3">
    <source>
        <dbReference type="Proteomes" id="UP001385951"/>
    </source>
</evidence>
<name>A0AAW0GBA3_9APHY</name>
<dbReference type="EMBL" id="JASBNA010000006">
    <property type="protein sequence ID" value="KAK7690645.1"/>
    <property type="molecule type" value="Genomic_DNA"/>
</dbReference>
<feature type="region of interest" description="Disordered" evidence="1">
    <location>
        <begin position="59"/>
        <end position="127"/>
    </location>
</feature>
<feature type="compositionally biased region" description="Basic and acidic residues" evidence="1">
    <location>
        <begin position="248"/>
        <end position="258"/>
    </location>
</feature>